<evidence type="ECO:0000313" key="3">
    <source>
        <dbReference type="Proteomes" id="UP000196027"/>
    </source>
</evidence>
<dbReference type="Pfam" id="PF00353">
    <property type="entry name" value="HemolysinCabind"/>
    <property type="match status" value="2"/>
</dbReference>
<dbReference type="InterPro" id="IPR001343">
    <property type="entry name" value="Hemolysn_Ca-bd"/>
</dbReference>
<dbReference type="AlphaFoldDB" id="A0A1Y0I3C5"/>
<dbReference type="InterPro" id="IPR018511">
    <property type="entry name" value="Hemolysin-typ_Ca-bd_CS"/>
</dbReference>
<organism evidence="2 3">
    <name type="scientific">Oleiphilus messinensis</name>
    <dbReference type="NCBI Taxonomy" id="141451"/>
    <lineage>
        <taxon>Bacteria</taxon>
        <taxon>Pseudomonadati</taxon>
        <taxon>Pseudomonadota</taxon>
        <taxon>Gammaproteobacteria</taxon>
        <taxon>Oceanospirillales</taxon>
        <taxon>Oleiphilaceae</taxon>
        <taxon>Oleiphilus</taxon>
    </lineage>
</organism>
<gene>
    <name evidence="2" type="ORF">OLMES_0921</name>
</gene>
<proteinExistence type="predicted"/>
<sequence length="927" mass="92581">MAKVILTDADAGNRLSLNNDIDWEIIGTSAADNILVEAGANVDLTALGGGDDTVVLSGDSTDYTVAANGTTVTLTHTTTGETVMVPASASSTNTVTFADGESAALTIGTAVMFGTLELANGADAVAVSGTTAGAEPDLGDFAEDTVTPSGLSVVATGTDEGGNLTFVVTLNPAQLETTTVDFAIGLEDGATAADHGDITVDGTVDNTGTGTLTFAAGQTTKTITVAASEDNAFPEDGEGVSLTLSNASGASITTASATATIGDVNPYTLTQGITEVEEGDSVTYTLTTAVPVTEDTTVSFSVVPGDATAANQGTNDTNLNDFDQGSFNPSNVVIPAGSSSAEFTLTTQTDSITELPEDYTLQAVVNGQTITIETTLLDGSGFTLTTGNDAFTGDANDDVFTSGLGTLNNGDVLEGLGGTDTLNSRLSTDAGDPTMDSIDIINMDSRANAATIGLTNASQVGQLSITGTGNGRFDNAQNTVTSFSVAGNTTDGNYNKTALLEFVDDAFTGTADALSLSITDVSGSSAIVSVGQAASTGTNNLETLNIALMGTGNTFTFDPNTTAAFDAINSTVITGSADSTVTVASADYALSARSLNASAHTGMLNIITDETGAINAAGLSGIDKLVFTADVNNTITSLAEGTNVEVRVGQTALTVVQTGADTAGSLSDTFTFTMNPAASATQTALTFDAIETVSLVSTTSATDPSTVTNTITTLNADGLGTLNISGAAHLSIGTLTDQVDIVDASTATGNVTLNVNATNTTEAVLYKGSAGVDTINGSGFDDNISGNAGNDVIEGEAGADTLTGGAGADTFVYTTIADSSSATVTSNDSVTDFVAGTDDFDVTNVPASVVAAATGSISAASFNADIDALLTTATANHVQVLTANAGDLNGKSFLVQDTDGDGTFDAGTELLIDITGLTGTLTTADFV</sequence>
<reference evidence="2 3" key="1">
    <citation type="submission" date="2017-05" db="EMBL/GenBank/DDBJ databases">
        <title>Genomic insights into alkan degradation activity of Oleiphilus messinensis.</title>
        <authorList>
            <person name="Kozyavkin S.A."/>
            <person name="Slesarev A.I."/>
            <person name="Golyshin P.N."/>
            <person name="Korzhenkov A."/>
            <person name="Golyshina O.N."/>
            <person name="Toshchakov S.V."/>
        </authorList>
    </citation>
    <scope>NUCLEOTIDE SEQUENCE [LARGE SCALE GENOMIC DNA]</scope>
    <source>
        <strain evidence="2 3">ME102</strain>
    </source>
</reference>
<dbReference type="InterPro" id="IPR011049">
    <property type="entry name" value="Serralysin-like_metalloprot_C"/>
</dbReference>
<dbReference type="RefSeq" id="WP_087460156.1">
    <property type="nucleotide sequence ID" value="NZ_CP021425.1"/>
</dbReference>
<accession>A0A1Y0I3C5</accession>
<evidence type="ECO:0000313" key="2">
    <source>
        <dbReference type="EMBL" id="ARU55008.1"/>
    </source>
</evidence>
<dbReference type="Proteomes" id="UP000196027">
    <property type="component" value="Chromosome"/>
</dbReference>
<dbReference type="Gene3D" id="2.150.10.10">
    <property type="entry name" value="Serralysin-like metalloprotease, C-terminal"/>
    <property type="match status" value="1"/>
</dbReference>
<dbReference type="InterPro" id="IPR038081">
    <property type="entry name" value="CalX-like_sf"/>
</dbReference>
<evidence type="ECO:0000256" key="1">
    <source>
        <dbReference type="ARBA" id="ARBA00022837"/>
    </source>
</evidence>
<dbReference type="PRINTS" id="PR00313">
    <property type="entry name" value="CABNDNGRPT"/>
</dbReference>
<dbReference type="PROSITE" id="PS00330">
    <property type="entry name" value="HEMOLYSIN_CALCIUM"/>
    <property type="match status" value="1"/>
</dbReference>
<dbReference type="Gene3D" id="2.60.40.2030">
    <property type="match status" value="2"/>
</dbReference>
<protein>
    <submittedName>
        <fullName evidence="2">Uncharacterized protein</fullName>
    </submittedName>
</protein>
<dbReference type="GO" id="GO:0005509">
    <property type="term" value="F:calcium ion binding"/>
    <property type="evidence" value="ECO:0007669"/>
    <property type="project" value="InterPro"/>
</dbReference>
<dbReference type="EMBL" id="CP021425">
    <property type="protein sequence ID" value="ARU55008.1"/>
    <property type="molecule type" value="Genomic_DNA"/>
</dbReference>
<dbReference type="SUPFAM" id="SSF141072">
    <property type="entry name" value="CalX-like"/>
    <property type="match status" value="2"/>
</dbReference>
<name>A0A1Y0I3C5_9GAMM</name>
<dbReference type="KEGG" id="ome:OLMES_0921"/>
<keyword evidence="1" id="KW-0106">Calcium</keyword>
<keyword evidence="3" id="KW-1185">Reference proteome</keyword>
<dbReference type="SUPFAM" id="SSF51120">
    <property type="entry name" value="beta-Roll"/>
    <property type="match status" value="1"/>
</dbReference>